<feature type="compositionally biased region" description="Basic and acidic residues" evidence="1">
    <location>
        <begin position="88"/>
        <end position="101"/>
    </location>
</feature>
<dbReference type="AlphaFoldDB" id="A0AAV4VWH1"/>
<evidence type="ECO:0000256" key="1">
    <source>
        <dbReference type="SAM" id="MobiDB-lite"/>
    </source>
</evidence>
<feature type="region of interest" description="Disordered" evidence="1">
    <location>
        <begin position="45"/>
        <end position="101"/>
    </location>
</feature>
<proteinExistence type="predicted"/>
<reference evidence="2 3" key="1">
    <citation type="submission" date="2021-06" db="EMBL/GenBank/DDBJ databases">
        <title>Caerostris extrusa draft genome.</title>
        <authorList>
            <person name="Kono N."/>
            <person name="Arakawa K."/>
        </authorList>
    </citation>
    <scope>NUCLEOTIDE SEQUENCE [LARGE SCALE GENOMIC DNA]</scope>
</reference>
<dbReference type="EMBL" id="BPLR01015128">
    <property type="protein sequence ID" value="GIY73818.1"/>
    <property type="molecule type" value="Genomic_DNA"/>
</dbReference>
<protein>
    <submittedName>
        <fullName evidence="2">Uncharacterized protein</fullName>
    </submittedName>
</protein>
<evidence type="ECO:0000313" key="2">
    <source>
        <dbReference type="EMBL" id="GIY73818.1"/>
    </source>
</evidence>
<name>A0AAV4VWH1_CAEEX</name>
<dbReference type="Proteomes" id="UP001054945">
    <property type="component" value="Unassembled WGS sequence"/>
</dbReference>
<comment type="caution">
    <text evidence="2">The sequence shown here is derived from an EMBL/GenBank/DDBJ whole genome shotgun (WGS) entry which is preliminary data.</text>
</comment>
<keyword evidence="3" id="KW-1185">Reference proteome</keyword>
<evidence type="ECO:0000313" key="3">
    <source>
        <dbReference type="Proteomes" id="UP001054945"/>
    </source>
</evidence>
<sequence length="101" mass="11475">MDSRTIVVRPLNDRFYCGTLCRARVLSTGRDYSVNFSIGPVAEQTGLSHTEETGPPTWASGHRKPRWPRGALRVSNPEDMSMDIGHFSSERAIKEDKDRRR</sequence>
<accession>A0AAV4VWH1</accession>
<organism evidence="2 3">
    <name type="scientific">Caerostris extrusa</name>
    <name type="common">Bark spider</name>
    <name type="synonym">Caerostris bankana</name>
    <dbReference type="NCBI Taxonomy" id="172846"/>
    <lineage>
        <taxon>Eukaryota</taxon>
        <taxon>Metazoa</taxon>
        <taxon>Ecdysozoa</taxon>
        <taxon>Arthropoda</taxon>
        <taxon>Chelicerata</taxon>
        <taxon>Arachnida</taxon>
        <taxon>Araneae</taxon>
        <taxon>Araneomorphae</taxon>
        <taxon>Entelegynae</taxon>
        <taxon>Araneoidea</taxon>
        <taxon>Araneidae</taxon>
        <taxon>Caerostris</taxon>
    </lineage>
</organism>
<gene>
    <name evidence="2" type="ORF">CEXT_35331</name>
</gene>